<keyword evidence="4" id="KW-1185">Reference proteome</keyword>
<keyword evidence="2" id="KW-0812">Transmembrane</keyword>
<dbReference type="GeneID" id="19273504"/>
<protein>
    <recommendedName>
        <fullName evidence="5">Tetraspanin Tsp3</fullName>
    </recommendedName>
</protein>
<dbReference type="AlphaFoldDB" id="W3WXQ0"/>
<evidence type="ECO:0000313" key="4">
    <source>
        <dbReference type="Proteomes" id="UP000030651"/>
    </source>
</evidence>
<evidence type="ECO:0000256" key="1">
    <source>
        <dbReference type="SAM" id="MobiDB-lite"/>
    </source>
</evidence>
<dbReference type="RefSeq" id="XP_007835263.1">
    <property type="nucleotide sequence ID" value="XM_007837072.1"/>
</dbReference>
<feature type="compositionally biased region" description="Polar residues" evidence="1">
    <location>
        <begin position="212"/>
        <end position="222"/>
    </location>
</feature>
<keyword evidence="2" id="KW-1133">Transmembrane helix</keyword>
<dbReference type="InParanoid" id="W3WXQ0"/>
<dbReference type="eggNOG" id="ENOG502SP07">
    <property type="taxonomic scope" value="Eukaryota"/>
</dbReference>
<dbReference type="KEGG" id="pfy:PFICI_08491"/>
<proteinExistence type="predicted"/>
<evidence type="ECO:0000256" key="2">
    <source>
        <dbReference type="SAM" id="Phobius"/>
    </source>
</evidence>
<keyword evidence="2" id="KW-0472">Membrane</keyword>
<evidence type="ECO:0000313" key="3">
    <source>
        <dbReference type="EMBL" id="ETS78638.1"/>
    </source>
</evidence>
<dbReference type="EMBL" id="KI912114">
    <property type="protein sequence ID" value="ETS78638.1"/>
    <property type="molecule type" value="Genomic_DNA"/>
</dbReference>
<evidence type="ECO:0008006" key="5">
    <source>
        <dbReference type="Google" id="ProtNLM"/>
    </source>
</evidence>
<dbReference type="OMA" id="DNACETQ"/>
<reference evidence="4" key="1">
    <citation type="journal article" date="2015" name="BMC Genomics">
        <title>Genomic and transcriptomic analysis of the endophytic fungus Pestalotiopsis fici reveals its lifestyle and high potential for synthesis of natural products.</title>
        <authorList>
            <person name="Wang X."/>
            <person name="Zhang X."/>
            <person name="Liu L."/>
            <person name="Xiang M."/>
            <person name="Wang W."/>
            <person name="Sun X."/>
            <person name="Che Y."/>
            <person name="Guo L."/>
            <person name="Liu G."/>
            <person name="Guo L."/>
            <person name="Wang C."/>
            <person name="Yin W.B."/>
            <person name="Stadler M."/>
            <person name="Zhang X."/>
            <person name="Liu X."/>
        </authorList>
    </citation>
    <scope>NUCLEOTIDE SEQUENCE [LARGE SCALE GENOMIC DNA]</scope>
    <source>
        <strain evidence="4">W106-1 / CGMCC3.15140</strain>
    </source>
</reference>
<dbReference type="OrthoDB" id="71600at2759"/>
<name>W3WXQ0_PESFW</name>
<feature type="transmembrane region" description="Helical" evidence="2">
    <location>
        <begin position="129"/>
        <end position="148"/>
    </location>
</feature>
<gene>
    <name evidence="3" type="ORF">PFICI_08491</name>
</gene>
<dbReference type="HOGENOM" id="CLU_055673_0_0_1"/>
<accession>W3WXQ0</accession>
<organism evidence="3 4">
    <name type="scientific">Pestalotiopsis fici (strain W106-1 / CGMCC3.15140)</name>
    <dbReference type="NCBI Taxonomy" id="1229662"/>
    <lineage>
        <taxon>Eukaryota</taxon>
        <taxon>Fungi</taxon>
        <taxon>Dikarya</taxon>
        <taxon>Ascomycota</taxon>
        <taxon>Pezizomycotina</taxon>
        <taxon>Sordariomycetes</taxon>
        <taxon>Xylariomycetidae</taxon>
        <taxon>Amphisphaeriales</taxon>
        <taxon>Sporocadaceae</taxon>
        <taxon>Pestalotiopsis</taxon>
    </lineage>
</organism>
<feature type="region of interest" description="Disordered" evidence="1">
    <location>
        <begin position="204"/>
        <end position="238"/>
    </location>
</feature>
<dbReference type="Proteomes" id="UP000030651">
    <property type="component" value="Unassembled WGS sequence"/>
</dbReference>
<feature type="transmembrane region" description="Helical" evidence="2">
    <location>
        <begin position="21"/>
        <end position="46"/>
    </location>
</feature>
<sequence length="238" mass="26034">MANFFLPRILERIAPAWKHTWLAAYAHLTLQILQAIITVVLSTLYAEGLLTGPGLDCSLHNRWQQLWRNHDSQSIQRIQDAFDCCGFLSLRDMSEPHRGTDTTLCGSTYHRLTPCVGPWGRAMQRSSSLGFAVAVVVGAIQLTYIVLVRARIGTGNGYSGLDRGVNVGQTGAGVQRIGAGEFGHMINADDGEVRLPRDLARYEESSVPRGYGTTNDESSPLVQPSGLGDEARQWGAPR</sequence>